<dbReference type="SUPFAM" id="SSF117281">
    <property type="entry name" value="Kelch motif"/>
    <property type="match status" value="1"/>
</dbReference>
<dbReference type="Gramene" id="KCW76313">
    <property type="protein sequence ID" value="KCW76313"/>
    <property type="gene ID" value="EUGRSUZ_D00687"/>
</dbReference>
<dbReference type="EMBL" id="KK198756">
    <property type="protein sequence ID" value="KCW76313.1"/>
    <property type="molecule type" value="Genomic_DNA"/>
</dbReference>
<protein>
    <recommendedName>
        <fullName evidence="2">F-box domain-containing protein</fullName>
    </recommendedName>
</protein>
<name>A0A059CCY1_EUCGR</name>
<dbReference type="InParanoid" id="A0A059CCY1"/>
<dbReference type="OMA" id="NELCSHC"/>
<dbReference type="SMART" id="SM00612">
    <property type="entry name" value="Kelch"/>
    <property type="match status" value="2"/>
</dbReference>
<reference evidence="1" key="1">
    <citation type="submission" date="2013-07" db="EMBL/GenBank/DDBJ databases">
        <title>The genome of Eucalyptus grandis.</title>
        <authorList>
            <person name="Schmutz J."/>
            <person name="Hayes R."/>
            <person name="Myburg A."/>
            <person name="Tuskan G."/>
            <person name="Grattapaglia D."/>
            <person name="Rokhsar D.S."/>
        </authorList>
    </citation>
    <scope>NUCLEOTIDE SEQUENCE</scope>
    <source>
        <tissue evidence="1">Leaf extractions</tissue>
    </source>
</reference>
<dbReference type="AlphaFoldDB" id="A0A059CCY1"/>
<sequence length="392" mass="43595">MGSIPFPPQPLTREPSPDIDRHGYRVYVSFCLRQPTLTTNNISNWIECYNPYSHMWSYVSPIPGITESYVLKGFAMASLRDSIYIVGGRLCYKEMVHVSDGFADLVDVKVEVLSTVLRYNVRTDRWSTCAPLQTPRSDFACTVCNDKIYVAGGQSTSTNARGISSAEAYDPTLDEWTSLPSMSTLRYRCAGVSWNGKIHVVGGFAERSDSDCSSPGLADRSSAEVYDPETGRWELRARMWQLDVPPHQILALDDGRLFSSGDCLKVWKGHIEAYDPELSMWNIVPGSQQTTRSPAGHPSDGADGAWSPPIHPLDVADGTWPPIQPTYVTVAPIGSRLYFLVGYRTSGPSPRTVSMVHMFDTFANANYWRSFGQVEEDGEKEFCSHCCVIQLS</sequence>
<dbReference type="eggNOG" id="KOG1072">
    <property type="taxonomic scope" value="Eukaryota"/>
</dbReference>
<dbReference type="Gene3D" id="2.120.10.80">
    <property type="entry name" value="Kelch-type beta propeller"/>
    <property type="match status" value="1"/>
</dbReference>
<proteinExistence type="predicted"/>
<accession>A0A059CCY1</accession>
<dbReference type="PANTHER" id="PTHR47365">
    <property type="entry name" value="PLANT PROTEIN, PUTATIVE-RELATED"/>
    <property type="match status" value="1"/>
</dbReference>
<dbReference type="PANTHER" id="PTHR47365:SF1">
    <property type="entry name" value="F-BOX_KELCH-REPEAT PROTEIN"/>
    <property type="match status" value="1"/>
</dbReference>
<evidence type="ECO:0000313" key="1">
    <source>
        <dbReference type="EMBL" id="KCW76313.1"/>
    </source>
</evidence>
<evidence type="ECO:0008006" key="2">
    <source>
        <dbReference type="Google" id="ProtNLM"/>
    </source>
</evidence>
<dbReference type="InterPro" id="IPR006652">
    <property type="entry name" value="Kelch_1"/>
</dbReference>
<dbReference type="InterPro" id="IPR015915">
    <property type="entry name" value="Kelch-typ_b-propeller"/>
</dbReference>
<gene>
    <name evidence="1" type="ORF">EUGRSUZ_D00687</name>
</gene>
<organism evidence="1">
    <name type="scientific">Eucalyptus grandis</name>
    <name type="common">Flooded gum</name>
    <dbReference type="NCBI Taxonomy" id="71139"/>
    <lineage>
        <taxon>Eukaryota</taxon>
        <taxon>Viridiplantae</taxon>
        <taxon>Streptophyta</taxon>
        <taxon>Embryophyta</taxon>
        <taxon>Tracheophyta</taxon>
        <taxon>Spermatophyta</taxon>
        <taxon>Magnoliopsida</taxon>
        <taxon>eudicotyledons</taxon>
        <taxon>Gunneridae</taxon>
        <taxon>Pentapetalae</taxon>
        <taxon>rosids</taxon>
        <taxon>malvids</taxon>
        <taxon>Myrtales</taxon>
        <taxon>Myrtaceae</taxon>
        <taxon>Myrtoideae</taxon>
        <taxon>Eucalypteae</taxon>
        <taxon>Eucalyptus</taxon>
    </lineage>
</organism>
<dbReference type="Pfam" id="PF01344">
    <property type="entry name" value="Kelch_1"/>
    <property type="match status" value="2"/>
</dbReference>